<feature type="region of interest" description="Disordered" evidence="5">
    <location>
        <begin position="332"/>
        <end position="365"/>
    </location>
</feature>
<evidence type="ECO:0000313" key="8">
    <source>
        <dbReference type="EMBL" id="KZS93947.1"/>
    </source>
</evidence>
<feature type="compositionally biased region" description="Basic and acidic residues" evidence="5">
    <location>
        <begin position="348"/>
        <end position="358"/>
    </location>
</feature>
<dbReference type="GO" id="GO:0005737">
    <property type="term" value="C:cytoplasm"/>
    <property type="evidence" value="ECO:0007669"/>
    <property type="project" value="TreeGrafter"/>
</dbReference>
<keyword evidence="3 6" id="KW-1133">Transmembrane helix</keyword>
<comment type="subcellular location">
    <subcellularLocation>
        <location evidence="1">Membrane</location>
        <topology evidence="1">Multi-pass membrane protein</topology>
    </subcellularLocation>
</comment>
<evidence type="ECO:0000256" key="2">
    <source>
        <dbReference type="ARBA" id="ARBA00022692"/>
    </source>
</evidence>
<organism evidence="8 9">
    <name type="scientific">Sistotremastrum niveocremeum HHB9708</name>
    <dbReference type="NCBI Taxonomy" id="1314777"/>
    <lineage>
        <taxon>Eukaryota</taxon>
        <taxon>Fungi</taxon>
        <taxon>Dikarya</taxon>
        <taxon>Basidiomycota</taxon>
        <taxon>Agaricomycotina</taxon>
        <taxon>Agaricomycetes</taxon>
        <taxon>Sistotremastrales</taxon>
        <taxon>Sistotremastraceae</taxon>
        <taxon>Sertulicium</taxon>
        <taxon>Sertulicium niveocremeum</taxon>
    </lineage>
</organism>
<dbReference type="Proteomes" id="UP000076722">
    <property type="component" value="Unassembled WGS sequence"/>
</dbReference>
<feature type="transmembrane region" description="Helical" evidence="6">
    <location>
        <begin position="287"/>
        <end position="305"/>
    </location>
</feature>
<feature type="transmembrane region" description="Helical" evidence="6">
    <location>
        <begin position="383"/>
        <end position="399"/>
    </location>
</feature>
<evidence type="ECO:0000256" key="4">
    <source>
        <dbReference type="ARBA" id="ARBA00023136"/>
    </source>
</evidence>
<evidence type="ECO:0000256" key="6">
    <source>
        <dbReference type="SAM" id="Phobius"/>
    </source>
</evidence>
<protein>
    <submittedName>
        <fullName evidence="8">EXS-domain-containing protein</fullName>
    </submittedName>
</protein>
<dbReference type="Pfam" id="PF03124">
    <property type="entry name" value="EXS"/>
    <property type="match status" value="1"/>
</dbReference>
<feature type="transmembrane region" description="Helical" evidence="6">
    <location>
        <begin position="120"/>
        <end position="140"/>
    </location>
</feature>
<dbReference type="PANTHER" id="PTHR10783:SF46">
    <property type="entry name" value="PROTEIN ERD1 HOMOLOG 2"/>
    <property type="match status" value="1"/>
</dbReference>
<name>A0A164V9H1_9AGAM</name>
<evidence type="ECO:0000256" key="1">
    <source>
        <dbReference type="ARBA" id="ARBA00004141"/>
    </source>
</evidence>
<feature type="transmembrane region" description="Helical" evidence="6">
    <location>
        <begin position="86"/>
        <end position="108"/>
    </location>
</feature>
<dbReference type="GO" id="GO:0016020">
    <property type="term" value="C:membrane"/>
    <property type="evidence" value="ECO:0007669"/>
    <property type="project" value="UniProtKB-SubCell"/>
</dbReference>
<evidence type="ECO:0000256" key="5">
    <source>
        <dbReference type="SAM" id="MobiDB-lite"/>
    </source>
</evidence>
<keyword evidence="2 6" id="KW-0812">Transmembrane</keyword>
<evidence type="ECO:0000256" key="3">
    <source>
        <dbReference type="ARBA" id="ARBA00022989"/>
    </source>
</evidence>
<feature type="domain" description="EXS" evidence="7">
    <location>
        <begin position="203"/>
        <end position="467"/>
    </location>
</feature>
<evidence type="ECO:0000313" key="9">
    <source>
        <dbReference type="Proteomes" id="UP000076722"/>
    </source>
</evidence>
<keyword evidence="9" id="KW-1185">Reference proteome</keyword>
<reference evidence="8 9" key="1">
    <citation type="journal article" date="2016" name="Mol. Biol. Evol.">
        <title>Comparative Genomics of Early-Diverging Mushroom-Forming Fungi Provides Insights into the Origins of Lignocellulose Decay Capabilities.</title>
        <authorList>
            <person name="Nagy L.G."/>
            <person name="Riley R."/>
            <person name="Tritt A."/>
            <person name="Adam C."/>
            <person name="Daum C."/>
            <person name="Floudas D."/>
            <person name="Sun H."/>
            <person name="Yadav J.S."/>
            <person name="Pangilinan J."/>
            <person name="Larsson K.H."/>
            <person name="Matsuura K."/>
            <person name="Barry K."/>
            <person name="Labutti K."/>
            <person name="Kuo R."/>
            <person name="Ohm R.A."/>
            <person name="Bhattacharya S.S."/>
            <person name="Shirouzu T."/>
            <person name="Yoshinaga Y."/>
            <person name="Martin F.M."/>
            <person name="Grigoriev I.V."/>
            <person name="Hibbett D.S."/>
        </authorList>
    </citation>
    <scope>NUCLEOTIDE SEQUENCE [LARGE SCALE GENOMIC DNA]</scope>
    <source>
        <strain evidence="8 9">HHB9708</strain>
    </source>
</reference>
<accession>A0A164V9H1</accession>
<dbReference type="AlphaFoldDB" id="A0A164V9H1"/>
<feature type="compositionally biased region" description="Polar residues" evidence="5">
    <location>
        <begin position="336"/>
        <end position="347"/>
    </location>
</feature>
<dbReference type="STRING" id="1314777.A0A164V9H1"/>
<keyword evidence="4 6" id="KW-0472">Membrane</keyword>
<dbReference type="OrthoDB" id="2159384at2759"/>
<dbReference type="InterPro" id="IPR004342">
    <property type="entry name" value="EXS_C"/>
</dbReference>
<sequence>MDIDSPLDNRPVSAFSSVIPLPYRVIVLAGCGLLCWATNIHALQLLGIDLGRVLNVQGSSHLALPLTPNHSPRSTPEHNTLHHASIYSLFLAFVAFAGANWLIFRALTHGDLLLIDRMRFIPASCLVIIILAVISPLNILHKRERRLFLHSLKRCILAPLDQPVFFSDVILADVLTSYAKVFGDLWVSSAVLLRGGSLVRMPAPAGFSEWMIPYMMSIPYAIRFRQCIVDYYATGRVSSKQLWNAAKYATAFPVIFLSAAQRIASVEPVLQPGEEVDELVWFPEHPLFRLWLLCVVVNSLFSFWWDITNDWGLTTLHRSSWIAVIEHPAPAHNNHSRTPSRNGSSQPDRPHNVVHEPRSSTSTFPTTHPWGLRTPLVLFQDPVVYYLAILLNLLLRFIWSLKLSSHLHNVAELESGIFLMEALELFRRWIWVFFRVEWEYIKQESGPQKVSPLHLPVEELELDMRESS</sequence>
<feature type="transmembrane region" description="Helical" evidence="6">
    <location>
        <begin position="21"/>
        <end position="42"/>
    </location>
</feature>
<dbReference type="PANTHER" id="PTHR10783">
    <property type="entry name" value="XENOTROPIC AND POLYTROPIC RETROVIRUS RECEPTOR 1-RELATED"/>
    <property type="match status" value="1"/>
</dbReference>
<proteinExistence type="predicted"/>
<gene>
    <name evidence="8" type="ORF">SISNIDRAFT_549231</name>
</gene>
<dbReference type="PROSITE" id="PS51380">
    <property type="entry name" value="EXS"/>
    <property type="match status" value="1"/>
</dbReference>
<dbReference type="EMBL" id="KV419405">
    <property type="protein sequence ID" value="KZS93947.1"/>
    <property type="molecule type" value="Genomic_DNA"/>
</dbReference>
<evidence type="ECO:0000259" key="7">
    <source>
        <dbReference type="PROSITE" id="PS51380"/>
    </source>
</evidence>